<comment type="catalytic activity">
    <reaction evidence="8 9">
        <text>tRNA(Tyr) + L-tyrosine + ATP = L-tyrosyl-tRNA(Tyr) + AMP + diphosphate + H(+)</text>
        <dbReference type="Rhea" id="RHEA:10220"/>
        <dbReference type="Rhea" id="RHEA-COMP:9706"/>
        <dbReference type="Rhea" id="RHEA-COMP:9707"/>
        <dbReference type="ChEBI" id="CHEBI:15378"/>
        <dbReference type="ChEBI" id="CHEBI:30616"/>
        <dbReference type="ChEBI" id="CHEBI:33019"/>
        <dbReference type="ChEBI" id="CHEBI:58315"/>
        <dbReference type="ChEBI" id="CHEBI:78442"/>
        <dbReference type="ChEBI" id="CHEBI:78536"/>
        <dbReference type="ChEBI" id="CHEBI:456215"/>
        <dbReference type="EC" id="6.1.1.1"/>
    </reaction>
</comment>
<evidence type="ECO:0000313" key="11">
    <source>
        <dbReference type="Proteomes" id="UP000094336"/>
    </source>
</evidence>
<dbReference type="GO" id="GO:0004831">
    <property type="term" value="F:tyrosine-tRNA ligase activity"/>
    <property type="evidence" value="ECO:0007669"/>
    <property type="project" value="UniProtKB-EC"/>
</dbReference>
<evidence type="ECO:0000313" key="10">
    <source>
        <dbReference type="EMBL" id="ODQ78690.1"/>
    </source>
</evidence>
<reference evidence="11" key="1">
    <citation type="submission" date="2016-05" db="EMBL/GenBank/DDBJ databases">
        <title>Comparative genomics of biotechnologically important yeasts.</title>
        <authorList>
            <consortium name="DOE Joint Genome Institute"/>
            <person name="Riley R."/>
            <person name="Haridas S."/>
            <person name="Wolfe K.H."/>
            <person name="Lopes M.R."/>
            <person name="Hittinger C.T."/>
            <person name="Goker M."/>
            <person name="Salamov A."/>
            <person name="Wisecaver J."/>
            <person name="Long T.M."/>
            <person name="Aerts A.L."/>
            <person name="Barry K."/>
            <person name="Choi C."/>
            <person name="Clum A."/>
            <person name="Coughlan A.Y."/>
            <person name="Deshpande S."/>
            <person name="Douglass A.P."/>
            <person name="Hanson S.J."/>
            <person name="Klenk H.-P."/>
            <person name="Labutti K."/>
            <person name="Lapidus A."/>
            <person name="Lindquist E."/>
            <person name="Lipzen A."/>
            <person name="Meier-Kolthoff J.P."/>
            <person name="Ohm R.A."/>
            <person name="Otillar R.P."/>
            <person name="Pangilinan J."/>
            <person name="Peng Y."/>
            <person name="Rokas A."/>
            <person name="Rosa C.A."/>
            <person name="Scheuner C."/>
            <person name="Sibirny A.A."/>
            <person name="Slot J.C."/>
            <person name="Stielow J.B."/>
            <person name="Sun H."/>
            <person name="Kurtzman C.P."/>
            <person name="Blackwell M."/>
            <person name="Grigoriev I.V."/>
            <person name="Jeffries T.W."/>
        </authorList>
    </citation>
    <scope>NUCLEOTIDE SEQUENCE [LARGE SCALE GENOMIC DNA]</scope>
    <source>
        <strain evidence="11">NRRL Y-12698</strain>
    </source>
</reference>
<dbReference type="InterPro" id="IPR024088">
    <property type="entry name" value="Tyr-tRNA-ligase_bac-type"/>
</dbReference>
<dbReference type="PRINTS" id="PR01040">
    <property type="entry name" value="TRNASYNTHTYR"/>
</dbReference>
<evidence type="ECO:0000256" key="8">
    <source>
        <dbReference type="ARBA" id="ARBA00048248"/>
    </source>
</evidence>
<dbReference type="GO" id="GO:0005524">
    <property type="term" value="F:ATP binding"/>
    <property type="evidence" value="ECO:0007669"/>
    <property type="project" value="UniProtKB-KW"/>
</dbReference>
<keyword evidence="2 9" id="KW-0436">Ligase</keyword>
<dbReference type="EMBL" id="KV454434">
    <property type="protein sequence ID" value="ODQ78690.1"/>
    <property type="molecule type" value="Genomic_DNA"/>
</dbReference>
<evidence type="ECO:0000256" key="2">
    <source>
        <dbReference type="ARBA" id="ARBA00022598"/>
    </source>
</evidence>
<dbReference type="InterPro" id="IPR036986">
    <property type="entry name" value="S4_RNA-bd_sf"/>
</dbReference>
<dbReference type="Gene3D" id="3.40.50.620">
    <property type="entry name" value="HUPs"/>
    <property type="match status" value="1"/>
</dbReference>
<keyword evidence="6 9" id="KW-0030">Aminoacyl-tRNA synthetase</keyword>
<sequence>MLRARTARLGFQLIPRRWNSLARLEELSAATTEGHAADVQEPLISHLRSRGLLQSITHEELSDIAEKHKLGLYCGADPTARSLHLGNLLPLMILLHFNLRGHDVIGLVGGATVQVGDPSGRTTERDALDAAARDDNVLKIQAQLQNFLEQGLEYAKTKQYPIKAGGAIQTKNNYSWWHGVKMLEFLGTYGRFIRVGQMISRDSVKNRLESANGIGFNEFSYQILQAFDFWHMWKHDNVSVQVGGNDQWGNITAGVDFITRLKGQFSKEEKKAHSNQRGAFGITVPLLTTANGTKFGKSAGNAVFIDSAITPPFEIYQYFIKTPDADVKKLLHIFTLLPLLQVKTIMEQHETDPALRLAQRILAAEVTDLIHGAGSGHSAELITSFLYPLPNEPYKQLASPEEAQATINALERAGIMIRFSKVNFINKKYSEILQILTGSSKSDARRLVTNGSVYVGVDRVKVDESDELLLTEEYLIQDRLLLLRVGKGKFHVVDLV</sequence>
<dbReference type="PANTHER" id="PTHR11766:SF0">
    <property type="entry name" value="TYROSINE--TRNA LIGASE, MITOCHONDRIAL"/>
    <property type="match status" value="1"/>
</dbReference>
<keyword evidence="11" id="KW-1185">Reference proteome</keyword>
<dbReference type="SUPFAM" id="SSF52374">
    <property type="entry name" value="Nucleotidylyl transferase"/>
    <property type="match status" value="1"/>
</dbReference>
<proteinExistence type="inferred from homology"/>
<keyword evidence="5 9" id="KW-0648">Protein biosynthesis</keyword>
<dbReference type="InterPro" id="IPR014729">
    <property type="entry name" value="Rossmann-like_a/b/a_fold"/>
</dbReference>
<dbReference type="FunFam" id="1.10.240.10:FF:000001">
    <property type="entry name" value="Tyrosine--tRNA ligase"/>
    <property type="match status" value="1"/>
</dbReference>
<dbReference type="OrthoDB" id="337870at2759"/>
<dbReference type="PANTHER" id="PTHR11766">
    <property type="entry name" value="TYROSYL-TRNA SYNTHETASE"/>
    <property type="match status" value="1"/>
</dbReference>
<evidence type="ECO:0000256" key="5">
    <source>
        <dbReference type="ARBA" id="ARBA00022917"/>
    </source>
</evidence>
<dbReference type="Gene3D" id="3.10.290.10">
    <property type="entry name" value="RNA-binding S4 domain"/>
    <property type="match status" value="1"/>
</dbReference>
<protein>
    <recommendedName>
        <fullName evidence="1 9">Tyrosine--tRNA ligase</fullName>
        <ecNumber evidence="1 9">6.1.1.1</ecNumber>
    </recommendedName>
    <alternativeName>
        <fullName evidence="7 9">Tyrosyl-tRNA synthetase</fullName>
    </alternativeName>
</protein>
<dbReference type="NCBIfam" id="TIGR00234">
    <property type="entry name" value="tyrS"/>
    <property type="match status" value="1"/>
</dbReference>
<dbReference type="STRING" id="984486.A0A1E3QM08"/>
<dbReference type="Pfam" id="PF00579">
    <property type="entry name" value="tRNA-synt_1b"/>
    <property type="match status" value="1"/>
</dbReference>
<accession>A0A1E3QM08</accession>
<dbReference type="InterPro" id="IPR002307">
    <property type="entry name" value="Tyr-tRNA-ligase"/>
</dbReference>
<evidence type="ECO:0000256" key="7">
    <source>
        <dbReference type="ARBA" id="ARBA00033323"/>
    </source>
</evidence>
<dbReference type="GO" id="GO:0003723">
    <property type="term" value="F:RNA binding"/>
    <property type="evidence" value="ECO:0007669"/>
    <property type="project" value="InterPro"/>
</dbReference>
<evidence type="ECO:0000256" key="1">
    <source>
        <dbReference type="ARBA" id="ARBA00013160"/>
    </source>
</evidence>
<keyword evidence="4 9" id="KW-0067">ATP-binding</keyword>
<dbReference type="InterPro" id="IPR002305">
    <property type="entry name" value="aa-tRNA-synth_Ic"/>
</dbReference>
<dbReference type="Gene3D" id="1.10.240.10">
    <property type="entry name" value="Tyrosyl-Transfer RNA Synthetase"/>
    <property type="match status" value="1"/>
</dbReference>
<dbReference type="EC" id="6.1.1.1" evidence="1 9"/>
<dbReference type="GO" id="GO:0005829">
    <property type="term" value="C:cytosol"/>
    <property type="evidence" value="ECO:0007669"/>
    <property type="project" value="TreeGrafter"/>
</dbReference>
<evidence type="ECO:0000256" key="9">
    <source>
        <dbReference type="RuleBase" id="RU361234"/>
    </source>
</evidence>
<dbReference type="GeneID" id="30147184"/>
<evidence type="ECO:0000256" key="3">
    <source>
        <dbReference type="ARBA" id="ARBA00022741"/>
    </source>
</evidence>
<gene>
    <name evidence="10" type="ORF">BABINDRAFT_162392</name>
</gene>
<dbReference type="RefSeq" id="XP_018984018.1">
    <property type="nucleotide sequence ID" value="XM_019129331.1"/>
</dbReference>
<dbReference type="GO" id="GO:0005739">
    <property type="term" value="C:mitochondrion"/>
    <property type="evidence" value="ECO:0007669"/>
    <property type="project" value="TreeGrafter"/>
</dbReference>
<comment type="similarity">
    <text evidence="9">Belongs to the class-I aminoacyl-tRNA synthetase family.</text>
</comment>
<evidence type="ECO:0000256" key="6">
    <source>
        <dbReference type="ARBA" id="ARBA00023146"/>
    </source>
</evidence>
<name>A0A1E3QM08_9ASCO</name>
<organism evidence="10 11">
    <name type="scientific">Babjeviella inositovora NRRL Y-12698</name>
    <dbReference type="NCBI Taxonomy" id="984486"/>
    <lineage>
        <taxon>Eukaryota</taxon>
        <taxon>Fungi</taxon>
        <taxon>Dikarya</taxon>
        <taxon>Ascomycota</taxon>
        <taxon>Saccharomycotina</taxon>
        <taxon>Pichiomycetes</taxon>
        <taxon>Serinales incertae sedis</taxon>
        <taxon>Babjeviella</taxon>
    </lineage>
</organism>
<evidence type="ECO:0000256" key="4">
    <source>
        <dbReference type="ARBA" id="ARBA00022840"/>
    </source>
</evidence>
<keyword evidence="3 9" id="KW-0547">Nucleotide-binding</keyword>
<dbReference type="Proteomes" id="UP000094336">
    <property type="component" value="Unassembled WGS sequence"/>
</dbReference>
<dbReference type="GO" id="GO:0006437">
    <property type="term" value="P:tyrosyl-tRNA aminoacylation"/>
    <property type="evidence" value="ECO:0007669"/>
    <property type="project" value="InterPro"/>
</dbReference>
<dbReference type="AlphaFoldDB" id="A0A1E3QM08"/>
<dbReference type="CDD" id="cd00805">
    <property type="entry name" value="TyrRS_core"/>
    <property type="match status" value="1"/>
</dbReference>